<evidence type="ECO:0000313" key="1">
    <source>
        <dbReference type="EMBL" id="KAJ9653687.1"/>
    </source>
</evidence>
<dbReference type="EMBL" id="JAPDRQ010000144">
    <property type="protein sequence ID" value="KAJ9653687.1"/>
    <property type="molecule type" value="Genomic_DNA"/>
</dbReference>
<sequence>MATKDVDMVLVMGLSGAGKSHFINTLTGARSGDDNCAEVGKRLKSHCPGFDDTERSDTEILKEITQTLSTLYILGLKLKGVIYLQRITDVRMQGSSMKNLQLFVRMVGKEQLENVVFVTTMWDKLKEKDLKEAIERDNELRDEYWGEFLSLGATATRFEGSQASAEGILSILLGKKDTQLKVLNQLVNDRKALRQTDVGAFLEPRVKQQEADYSDRIEELEQQLKLERNSSRKLNAQRWKRQAEEGKKQRKQDRETLDSKPGVDAKKTLENLREGSLHIWKNALQALAAVVSISVAITGIILSNS</sequence>
<accession>A0ACC3A0V4</accession>
<evidence type="ECO:0000313" key="2">
    <source>
        <dbReference type="Proteomes" id="UP001172386"/>
    </source>
</evidence>
<dbReference type="Proteomes" id="UP001172386">
    <property type="component" value="Unassembled WGS sequence"/>
</dbReference>
<protein>
    <submittedName>
        <fullName evidence="1">Uncharacterized protein</fullName>
    </submittedName>
</protein>
<reference evidence="1" key="1">
    <citation type="submission" date="2022-10" db="EMBL/GenBank/DDBJ databases">
        <title>Culturing micro-colonial fungi from biological soil crusts in the Mojave desert and describing Neophaeococcomyces mojavensis, and introducing the new genera and species Taxawa tesnikishii.</title>
        <authorList>
            <person name="Kurbessoian T."/>
            <person name="Stajich J.E."/>
        </authorList>
    </citation>
    <scope>NUCLEOTIDE SEQUENCE</scope>
    <source>
        <strain evidence="1">JES_112</strain>
    </source>
</reference>
<proteinExistence type="predicted"/>
<organism evidence="1 2">
    <name type="scientific">Neophaeococcomyces mojaviensis</name>
    <dbReference type="NCBI Taxonomy" id="3383035"/>
    <lineage>
        <taxon>Eukaryota</taxon>
        <taxon>Fungi</taxon>
        <taxon>Dikarya</taxon>
        <taxon>Ascomycota</taxon>
        <taxon>Pezizomycotina</taxon>
        <taxon>Eurotiomycetes</taxon>
        <taxon>Chaetothyriomycetidae</taxon>
        <taxon>Chaetothyriales</taxon>
        <taxon>Chaetothyriales incertae sedis</taxon>
        <taxon>Neophaeococcomyces</taxon>
    </lineage>
</organism>
<keyword evidence="2" id="KW-1185">Reference proteome</keyword>
<name>A0ACC3A0V4_9EURO</name>
<comment type="caution">
    <text evidence="1">The sequence shown here is derived from an EMBL/GenBank/DDBJ whole genome shotgun (WGS) entry which is preliminary data.</text>
</comment>
<gene>
    <name evidence="1" type="ORF">H2198_007144</name>
</gene>